<evidence type="ECO:0000259" key="9">
    <source>
        <dbReference type="PROSITE" id="PS50893"/>
    </source>
</evidence>
<accession>A0A0G0LSB0</accession>
<name>A0A0G0LSB0_UNCC2</name>
<evidence type="ECO:0000256" key="6">
    <source>
        <dbReference type="ARBA" id="ARBA00022840"/>
    </source>
</evidence>
<dbReference type="FunFam" id="3.40.50.300:FF:000589">
    <property type="entry name" value="ABC transporter, ATP-binding subunit"/>
    <property type="match status" value="1"/>
</dbReference>
<dbReference type="GO" id="GO:0005886">
    <property type="term" value="C:plasma membrane"/>
    <property type="evidence" value="ECO:0007669"/>
    <property type="project" value="UniProtKB-SubCell"/>
</dbReference>
<dbReference type="Pfam" id="PF00005">
    <property type="entry name" value="ABC_tran"/>
    <property type="match status" value="1"/>
</dbReference>
<keyword evidence="4" id="KW-1003">Cell membrane</keyword>
<dbReference type="InterPro" id="IPR027417">
    <property type="entry name" value="P-loop_NTPase"/>
</dbReference>
<dbReference type="STRING" id="1618345.UT18_C0007G0054"/>
<evidence type="ECO:0000313" key="10">
    <source>
        <dbReference type="EMBL" id="KKQ94798.1"/>
    </source>
</evidence>
<dbReference type="Gene3D" id="3.40.50.300">
    <property type="entry name" value="P-loop containing nucleotide triphosphate hydrolases"/>
    <property type="match status" value="1"/>
</dbReference>
<evidence type="ECO:0000256" key="3">
    <source>
        <dbReference type="ARBA" id="ARBA00022448"/>
    </source>
</evidence>
<feature type="domain" description="ABC transporter" evidence="9">
    <location>
        <begin position="6"/>
        <end position="231"/>
    </location>
</feature>
<dbReference type="PANTHER" id="PTHR42711">
    <property type="entry name" value="ABC TRANSPORTER ATP-BINDING PROTEIN"/>
    <property type="match status" value="1"/>
</dbReference>
<evidence type="ECO:0000256" key="7">
    <source>
        <dbReference type="ARBA" id="ARBA00022967"/>
    </source>
</evidence>
<comment type="subcellular location">
    <subcellularLocation>
        <location evidence="1">Cell membrane</location>
    </subcellularLocation>
</comment>
<dbReference type="PANTHER" id="PTHR42711:SF5">
    <property type="entry name" value="ABC TRANSPORTER ATP-BINDING PROTEIN NATA"/>
    <property type="match status" value="1"/>
</dbReference>
<evidence type="ECO:0000256" key="4">
    <source>
        <dbReference type="ARBA" id="ARBA00022475"/>
    </source>
</evidence>
<comment type="caution">
    <text evidence="10">The sequence shown here is derived from an EMBL/GenBank/DDBJ whole genome shotgun (WGS) entry which is preliminary data.</text>
</comment>
<reference evidence="10 11" key="1">
    <citation type="journal article" date="2015" name="Nature">
        <title>rRNA introns, odd ribosomes, and small enigmatic genomes across a large radiation of phyla.</title>
        <authorList>
            <person name="Brown C.T."/>
            <person name="Hug L.A."/>
            <person name="Thomas B.C."/>
            <person name="Sharon I."/>
            <person name="Castelle C.J."/>
            <person name="Singh A."/>
            <person name="Wilkins M.J."/>
            <person name="Williams K.H."/>
            <person name="Banfield J.F."/>
        </authorList>
    </citation>
    <scope>NUCLEOTIDE SEQUENCE [LARGE SCALE GENOMIC DNA]</scope>
</reference>
<comment type="similarity">
    <text evidence="2">Belongs to the ABC transporter superfamily.</text>
</comment>
<evidence type="ECO:0000256" key="1">
    <source>
        <dbReference type="ARBA" id="ARBA00004236"/>
    </source>
</evidence>
<dbReference type="InterPro" id="IPR017871">
    <property type="entry name" value="ABC_transporter-like_CS"/>
</dbReference>
<sequence length="305" mass="34493">MMDTVISVKNLVKEYKDLRAVNNVSFEVLKGEIFGLLGENGAGKTTTLEMIEGIRKPTSGTIKVLGLEIKKEMNKIKEKIGVQLQSSAYYNYLSLKEILELFGQFYGKEVDALKLLEMVDLSYKANSYVGKLSGGQKQRFSIIASLVNDPEIVFLDEPTTGLDPLARRNLWELIAKIKDQGKTIILTTHYLEEAEVLCDRVAIMEKGEILKIDETHKLIESSKEPYKISFYAPKIKENALKQLENMGRLSNLGGKTNHFEMRLKTQTLLNIAISIIHEYKPESLTVGRSTLEDLFIELTGKRIEE</sequence>
<evidence type="ECO:0000256" key="2">
    <source>
        <dbReference type="ARBA" id="ARBA00005417"/>
    </source>
</evidence>
<dbReference type="CDD" id="cd03230">
    <property type="entry name" value="ABC_DR_subfamily_A"/>
    <property type="match status" value="1"/>
</dbReference>
<dbReference type="SMART" id="SM00382">
    <property type="entry name" value="AAA"/>
    <property type="match status" value="1"/>
</dbReference>
<organism evidence="10 11">
    <name type="scientific">candidate division CPR2 bacterium GW2011_GWC2_39_10</name>
    <dbReference type="NCBI Taxonomy" id="1618345"/>
    <lineage>
        <taxon>Bacteria</taxon>
        <taxon>Bacteria division CPR2</taxon>
    </lineage>
</organism>
<evidence type="ECO:0000313" key="11">
    <source>
        <dbReference type="Proteomes" id="UP000034207"/>
    </source>
</evidence>
<keyword evidence="8" id="KW-0472">Membrane</keyword>
<dbReference type="InterPro" id="IPR050763">
    <property type="entry name" value="ABC_transporter_ATP-binding"/>
</dbReference>
<dbReference type="AlphaFoldDB" id="A0A0G0LSB0"/>
<keyword evidence="6" id="KW-0067">ATP-binding</keyword>
<evidence type="ECO:0000256" key="5">
    <source>
        <dbReference type="ARBA" id="ARBA00022741"/>
    </source>
</evidence>
<dbReference type="PROSITE" id="PS00211">
    <property type="entry name" value="ABC_TRANSPORTER_1"/>
    <property type="match status" value="1"/>
</dbReference>
<dbReference type="InterPro" id="IPR003439">
    <property type="entry name" value="ABC_transporter-like_ATP-bd"/>
</dbReference>
<dbReference type="GO" id="GO:0005524">
    <property type="term" value="F:ATP binding"/>
    <property type="evidence" value="ECO:0007669"/>
    <property type="project" value="UniProtKB-KW"/>
</dbReference>
<dbReference type="EMBL" id="LBVV01000007">
    <property type="protein sequence ID" value="KKQ94798.1"/>
    <property type="molecule type" value="Genomic_DNA"/>
</dbReference>
<keyword evidence="7" id="KW-1278">Translocase</keyword>
<dbReference type="SUPFAM" id="SSF52540">
    <property type="entry name" value="P-loop containing nucleoside triphosphate hydrolases"/>
    <property type="match status" value="1"/>
</dbReference>
<keyword evidence="3" id="KW-0813">Transport</keyword>
<keyword evidence="5" id="KW-0547">Nucleotide-binding</keyword>
<dbReference type="Proteomes" id="UP000034207">
    <property type="component" value="Unassembled WGS sequence"/>
</dbReference>
<proteinExistence type="inferred from homology"/>
<protein>
    <submittedName>
        <fullName evidence="10">ABC transporter related protein</fullName>
    </submittedName>
</protein>
<dbReference type="PATRIC" id="fig|1618345.3.peg.421"/>
<dbReference type="PROSITE" id="PS50893">
    <property type="entry name" value="ABC_TRANSPORTER_2"/>
    <property type="match status" value="1"/>
</dbReference>
<dbReference type="GO" id="GO:0016887">
    <property type="term" value="F:ATP hydrolysis activity"/>
    <property type="evidence" value="ECO:0007669"/>
    <property type="project" value="InterPro"/>
</dbReference>
<evidence type="ECO:0000256" key="8">
    <source>
        <dbReference type="ARBA" id="ARBA00023136"/>
    </source>
</evidence>
<dbReference type="InterPro" id="IPR003593">
    <property type="entry name" value="AAA+_ATPase"/>
</dbReference>
<gene>
    <name evidence="10" type="ORF">UT18_C0007G0054</name>
</gene>